<feature type="region of interest" description="Disordered" evidence="4">
    <location>
        <begin position="16"/>
        <end position="36"/>
    </location>
</feature>
<dbReference type="PANTHER" id="PTHR30381:SF0">
    <property type="entry name" value="FLAGELLAR P-RING PROTEIN"/>
    <property type="match status" value="1"/>
</dbReference>
<evidence type="ECO:0000256" key="1">
    <source>
        <dbReference type="ARBA" id="ARBA00002591"/>
    </source>
</evidence>
<accession>T0ZZ60</accession>
<keyword evidence="3" id="KW-0732">Signal</keyword>
<comment type="caution">
    <text evidence="5">The sequence shown here is derived from an EMBL/GenBank/DDBJ whole genome shotgun (WGS) entry which is preliminary data.</text>
</comment>
<keyword evidence="5" id="KW-0282">Flagellum</keyword>
<name>T0ZZ60_9ZZZZ</name>
<dbReference type="PANTHER" id="PTHR30381">
    <property type="entry name" value="FLAGELLAR P-RING PERIPLASMIC PROTEIN FLGI"/>
    <property type="match status" value="1"/>
</dbReference>
<evidence type="ECO:0000256" key="4">
    <source>
        <dbReference type="SAM" id="MobiDB-lite"/>
    </source>
</evidence>
<organism evidence="5">
    <name type="scientific">mine drainage metagenome</name>
    <dbReference type="NCBI Taxonomy" id="410659"/>
    <lineage>
        <taxon>unclassified sequences</taxon>
        <taxon>metagenomes</taxon>
        <taxon>ecological metagenomes</taxon>
    </lineage>
</organism>
<dbReference type="PRINTS" id="PR01010">
    <property type="entry name" value="FLGPRINGFLGI"/>
</dbReference>
<evidence type="ECO:0000256" key="3">
    <source>
        <dbReference type="ARBA" id="ARBA00022729"/>
    </source>
</evidence>
<dbReference type="AlphaFoldDB" id="T0ZZ60"/>
<dbReference type="InterPro" id="IPR001782">
    <property type="entry name" value="Flag_FlgI"/>
</dbReference>
<gene>
    <name evidence="5" type="ORF">B1A_18886</name>
</gene>
<dbReference type="GO" id="GO:0005198">
    <property type="term" value="F:structural molecule activity"/>
    <property type="evidence" value="ECO:0007669"/>
    <property type="project" value="InterPro"/>
</dbReference>
<feature type="non-terminal residue" evidence="5">
    <location>
        <position position="122"/>
    </location>
</feature>
<dbReference type="EMBL" id="AUZX01013933">
    <property type="protein sequence ID" value="EQD34044.1"/>
    <property type="molecule type" value="Genomic_DNA"/>
</dbReference>
<comment type="function">
    <text evidence="1">Assembles around the rod to form the L-ring and probably protects the motor/basal body from shearing forces during rotation.</text>
</comment>
<keyword evidence="5" id="KW-0969">Cilium</keyword>
<sequence length="122" mass="12742">MDCALAQIPATIPATANRPQAGLSPTPAVLDKAKPATNSPAALPAIVPTAQEALIKDVSSVQGIRDNQLIGYGIVVGLQNTGDSQMTYFPLQTLLSTLQRLGIVVPYPLTTIMVKNMAGVFV</sequence>
<dbReference type="Pfam" id="PF02119">
    <property type="entry name" value="FlgI"/>
    <property type="match status" value="1"/>
</dbReference>
<dbReference type="GO" id="GO:0071973">
    <property type="term" value="P:bacterial-type flagellum-dependent cell motility"/>
    <property type="evidence" value="ECO:0007669"/>
    <property type="project" value="InterPro"/>
</dbReference>
<reference evidence="5" key="2">
    <citation type="journal article" date="2014" name="ISME J.">
        <title>Microbial stratification in low pH oxic and suboxic macroscopic growths along an acid mine drainage.</title>
        <authorList>
            <person name="Mendez-Garcia C."/>
            <person name="Mesa V."/>
            <person name="Sprenger R.R."/>
            <person name="Richter M."/>
            <person name="Diez M.S."/>
            <person name="Solano J."/>
            <person name="Bargiela R."/>
            <person name="Golyshina O.V."/>
            <person name="Manteca A."/>
            <person name="Ramos J.L."/>
            <person name="Gallego J.R."/>
            <person name="Llorente I."/>
            <person name="Martins Dos Santos V.A."/>
            <person name="Jensen O.N."/>
            <person name="Pelaez A.I."/>
            <person name="Sanchez J."/>
            <person name="Ferrer M."/>
        </authorList>
    </citation>
    <scope>NUCLEOTIDE SEQUENCE</scope>
</reference>
<evidence type="ECO:0000313" key="5">
    <source>
        <dbReference type="EMBL" id="EQD34044.1"/>
    </source>
</evidence>
<reference evidence="5" key="1">
    <citation type="submission" date="2013-08" db="EMBL/GenBank/DDBJ databases">
        <authorList>
            <person name="Mendez C."/>
            <person name="Richter M."/>
            <person name="Ferrer M."/>
            <person name="Sanchez J."/>
        </authorList>
    </citation>
    <scope>NUCLEOTIDE SEQUENCE</scope>
</reference>
<comment type="subcellular location">
    <subcellularLocation>
        <location evidence="2">Bacterial flagellum basal body</location>
    </subcellularLocation>
</comment>
<protein>
    <submittedName>
        <fullName evidence="5">Flagellar P-ring protein</fullName>
    </submittedName>
</protein>
<proteinExistence type="predicted"/>
<keyword evidence="5" id="KW-0966">Cell projection</keyword>
<evidence type="ECO:0000256" key="2">
    <source>
        <dbReference type="ARBA" id="ARBA00004117"/>
    </source>
</evidence>
<dbReference type="GO" id="GO:0030288">
    <property type="term" value="C:outer membrane-bounded periplasmic space"/>
    <property type="evidence" value="ECO:0007669"/>
    <property type="project" value="InterPro"/>
</dbReference>
<dbReference type="GO" id="GO:0009428">
    <property type="term" value="C:bacterial-type flagellum basal body, distal rod, P ring"/>
    <property type="evidence" value="ECO:0007669"/>
    <property type="project" value="InterPro"/>
</dbReference>